<evidence type="ECO:0000256" key="6">
    <source>
        <dbReference type="ARBA" id="ARBA00022786"/>
    </source>
</evidence>
<dbReference type="PROSITE" id="PS00183">
    <property type="entry name" value="UBC_1"/>
    <property type="match status" value="1"/>
</dbReference>
<evidence type="ECO:0000313" key="15">
    <source>
        <dbReference type="Proteomes" id="UP000593562"/>
    </source>
</evidence>
<proteinExistence type="predicted"/>
<evidence type="ECO:0000259" key="13">
    <source>
        <dbReference type="PROSITE" id="PS50127"/>
    </source>
</evidence>
<dbReference type="SMART" id="SM00212">
    <property type="entry name" value="UBCc"/>
    <property type="match status" value="1"/>
</dbReference>
<keyword evidence="6" id="KW-0833">Ubl conjugation pathway</keyword>
<evidence type="ECO:0000256" key="9">
    <source>
        <dbReference type="ARBA" id="ARBA00023002"/>
    </source>
</evidence>
<dbReference type="PANTHER" id="PTHR43716">
    <property type="entry name" value="D-2-HYDROXYGLUTARATE DEHYDROGENASE, MITOCHONDRIAL"/>
    <property type="match status" value="1"/>
</dbReference>
<dbReference type="CDD" id="cd23808">
    <property type="entry name" value="UBCc_UBE2W"/>
    <property type="match status" value="1"/>
</dbReference>
<evidence type="ECO:0000313" key="14">
    <source>
        <dbReference type="EMBL" id="KAF5735994.1"/>
    </source>
</evidence>
<feature type="coiled-coil region" evidence="12">
    <location>
        <begin position="5"/>
        <end position="32"/>
    </location>
</feature>
<dbReference type="InterPro" id="IPR000608">
    <property type="entry name" value="UBC"/>
</dbReference>
<dbReference type="GO" id="GO:0005739">
    <property type="term" value="C:mitochondrion"/>
    <property type="evidence" value="ECO:0007669"/>
    <property type="project" value="TreeGrafter"/>
</dbReference>
<keyword evidence="7" id="KW-0274">FAD</keyword>
<dbReference type="InterPro" id="IPR004113">
    <property type="entry name" value="FAD-bd_oxidored_4_C"/>
</dbReference>
<dbReference type="Pfam" id="PF02913">
    <property type="entry name" value="FAD-oxidase_C"/>
    <property type="match status" value="1"/>
</dbReference>
<organism evidence="14 15">
    <name type="scientific">Tripterygium wilfordii</name>
    <name type="common">Thunder God vine</name>
    <dbReference type="NCBI Taxonomy" id="458696"/>
    <lineage>
        <taxon>Eukaryota</taxon>
        <taxon>Viridiplantae</taxon>
        <taxon>Streptophyta</taxon>
        <taxon>Embryophyta</taxon>
        <taxon>Tracheophyta</taxon>
        <taxon>Spermatophyta</taxon>
        <taxon>Magnoliopsida</taxon>
        <taxon>eudicotyledons</taxon>
        <taxon>Gunneridae</taxon>
        <taxon>Pentapetalae</taxon>
        <taxon>rosids</taxon>
        <taxon>fabids</taxon>
        <taxon>Celastrales</taxon>
        <taxon>Celastraceae</taxon>
        <taxon>Tripterygium</taxon>
    </lineage>
</organism>
<dbReference type="InterPro" id="IPR023313">
    <property type="entry name" value="UBQ-conjugating_AS"/>
</dbReference>
<dbReference type="PANTHER" id="PTHR43716:SF1">
    <property type="entry name" value="D-2-HYDROXYGLUTARATE DEHYDROGENASE, MITOCHONDRIAL"/>
    <property type="match status" value="1"/>
</dbReference>
<dbReference type="InterPro" id="IPR016164">
    <property type="entry name" value="FAD-linked_Oxase-like_C"/>
</dbReference>
<dbReference type="InterPro" id="IPR036318">
    <property type="entry name" value="FAD-bd_PCMH-like_sf"/>
</dbReference>
<dbReference type="SUPFAM" id="SSF53474">
    <property type="entry name" value="alpha/beta-Hydrolases"/>
    <property type="match status" value="1"/>
</dbReference>
<evidence type="ECO:0000256" key="7">
    <source>
        <dbReference type="ARBA" id="ARBA00022827"/>
    </source>
</evidence>
<dbReference type="FunFam" id="3.10.110.10:FF:000032">
    <property type="entry name" value="probable ubiquitin-conjugating enzyme E2 16"/>
    <property type="match status" value="1"/>
</dbReference>
<evidence type="ECO:0000256" key="5">
    <source>
        <dbReference type="ARBA" id="ARBA00022741"/>
    </source>
</evidence>
<reference evidence="14 15" key="1">
    <citation type="journal article" date="2020" name="Nat. Commun.">
        <title>Genome of Tripterygium wilfordii and identification of cytochrome P450 involved in triptolide biosynthesis.</title>
        <authorList>
            <person name="Tu L."/>
            <person name="Su P."/>
            <person name="Zhang Z."/>
            <person name="Gao L."/>
            <person name="Wang J."/>
            <person name="Hu T."/>
            <person name="Zhou J."/>
            <person name="Zhang Y."/>
            <person name="Zhao Y."/>
            <person name="Liu Y."/>
            <person name="Song Y."/>
            <person name="Tong Y."/>
            <person name="Lu Y."/>
            <person name="Yang J."/>
            <person name="Xu C."/>
            <person name="Jia M."/>
            <person name="Peters R.J."/>
            <person name="Huang L."/>
            <person name="Gao W."/>
        </authorList>
    </citation>
    <scope>NUCLEOTIDE SEQUENCE [LARGE SCALE GENOMIC DNA]</scope>
    <source>
        <strain evidence="15">cv. XIE 37</strain>
        <tissue evidence="14">Leaf</tissue>
    </source>
</reference>
<evidence type="ECO:0000256" key="11">
    <source>
        <dbReference type="PROSITE-ProRule" id="PRU10133"/>
    </source>
</evidence>
<keyword evidence="15" id="KW-1185">Reference proteome</keyword>
<dbReference type="Pfam" id="PF00179">
    <property type="entry name" value="UQ_con"/>
    <property type="match status" value="1"/>
</dbReference>
<keyword evidence="9" id="KW-0560">Oxidoreductase</keyword>
<keyword evidence="8" id="KW-0067">ATP-binding</keyword>
<comment type="cofactor">
    <cofactor evidence="1">
        <name>FAD</name>
        <dbReference type="ChEBI" id="CHEBI:57692"/>
    </cofactor>
</comment>
<comment type="caution">
    <text evidence="14">The sequence shown here is derived from an EMBL/GenBank/DDBJ whole genome shotgun (WGS) entry which is preliminary data.</text>
</comment>
<accession>A0A7J7CPK8</accession>
<dbReference type="Proteomes" id="UP000593562">
    <property type="component" value="Unassembled WGS sequence"/>
</dbReference>
<evidence type="ECO:0000256" key="3">
    <source>
        <dbReference type="ARBA" id="ARBA00022630"/>
    </source>
</evidence>
<protein>
    <recommendedName>
        <fullName evidence="2">E2 ubiquitin-conjugating enzyme</fullName>
        <ecNumber evidence="2">2.3.2.23</ecNumber>
    </recommendedName>
</protein>
<dbReference type="EC" id="2.3.2.23" evidence="2"/>
<dbReference type="Gene3D" id="3.10.110.10">
    <property type="entry name" value="Ubiquitin Conjugating Enzyme"/>
    <property type="match status" value="1"/>
</dbReference>
<evidence type="ECO:0000256" key="2">
    <source>
        <dbReference type="ARBA" id="ARBA00012486"/>
    </source>
</evidence>
<dbReference type="InterPro" id="IPR051264">
    <property type="entry name" value="FAD-oxidored/transferase_4"/>
</dbReference>
<name>A0A7J7CPK8_TRIWF</name>
<keyword evidence="3" id="KW-0285">Flavoprotein</keyword>
<dbReference type="Gene3D" id="3.40.50.1820">
    <property type="entry name" value="alpha/beta hydrolase"/>
    <property type="match status" value="1"/>
</dbReference>
<dbReference type="GO" id="GO:0061631">
    <property type="term" value="F:ubiquitin conjugating enzyme activity"/>
    <property type="evidence" value="ECO:0007669"/>
    <property type="project" value="UniProtKB-EC"/>
</dbReference>
<evidence type="ECO:0000256" key="12">
    <source>
        <dbReference type="SAM" id="Coils"/>
    </source>
</evidence>
<evidence type="ECO:0000256" key="4">
    <source>
        <dbReference type="ARBA" id="ARBA00022679"/>
    </source>
</evidence>
<sequence length="632" mass="71725">MRQRCEFIKGEAKKRKAQLQEANRKKRNKRVERKMAAVARERAWTERLAELQLLEVENGGIVCSARPHLHMIMLLNFKLGSRCGIVRAIKSPALSLLLILKPRILTASCRPTDERRRNTLKKIHGCSKEETALLLLTWPVNAILVCEAGCILANLGSFLDNEGNFLRSHLFSFSEDIKTRRLLDLGAKGSCQIGGNVSTNAGGCALFVMVHSTELLETSNRSKEECWRGDILSAFEFLDIEAMDLVLHQLEGVRNPLPPSLHKFYVLIETTDSDGSNDNSLFILPIILSGDSARVVGYGHLGDGNLHLNVSAKKYDDKALSKIACNRLQKELLEWQVNAPAGFKHKVTDNLQRWVIEVNGASGTLYAGETYQLQVDFPEHYPMEAPQVIFLHPAPLHPHIYSNGHICLDILYDSWSPAMTVSSICMSILSMLSSSTAKQRPEDNDRYVKNCRNGRSPKETRWWFHDDKEPGRAERAFARYDYLTVMKKFLLIMKKDNLIAPPGMEIIDYLETPSILPPWITEEELQVYADKFEESGFTGSLNYYRSMDMNWELLAPWQGLKINVPTKLMVGDKDIGFQSNNLREYVQGDIFKSIVPNLEVVIIDGHHFIQHEKAQEVSDEILSFLRKLSQDQ</sequence>
<keyword evidence="5" id="KW-0547">Nucleotide-binding</keyword>
<gene>
    <name evidence="14" type="ORF">HS088_TW14G00125</name>
</gene>
<dbReference type="SUPFAM" id="SSF56176">
    <property type="entry name" value="FAD-binding/transporter-associated domain-like"/>
    <property type="match status" value="1"/>
</dbReference>
<feature type="domain" description="UBC core" evidence="13">
    <location>
        <begin position="323"/>
        <end position="473"/>
    </location>
</feature>
<dbReference type="GO" id="GO:0005524">
    <property type="term" value="F:ATP binding"/>
    <property type="evidence" value="ECO:0007669"/>
    <property type="project" value="UniProtKB-KW"/>
</dbReference>
<keyword evidence="4" id="KW-0808">Transferase</keyword>
<evidence type="ECO:0000256" key="8">
    <source>
        <dbReference type="ARBA" id="ARBA00022840"/>
    </source>
</evidence>
<dbReference type="PROSITE" id="PS50127">
    <property type="entry name" value="UBC_2"/>
    <property type="match status" value="1"/>
</dbReference>
<dbReference type="InParanoid" id="A0A7J7CPK8"/>
<evidence type="ECO:0000256" key="10">
    <source>
        <dbReference type="ARBA" id="ARBA00056190"/>
    </source>
</evidence>
<feature type="active site" description="Glycyl thioester intermediate" evidence="11">
    <location>
        <position position="407"/>
    </location>
</feature>
<dbReference type="EMBL" id="JAAARO010000014">
    <property type="protein sequence ID" value="KAF5735994.1"/>
    <property type="molecule type" value="Genomic_DNA"/>
</dbReference>
<dbReference type="SUPFAM" id="SSF55103">
    <property type="entry name" value="FAD-linked oxidases, C-terminal domain"/>
    <property type="match status" value="1"/>
</dbReference>
<dbReference type="Gene3D" id="3.30.70.2190">
    <property type="match status" value="1"/>
</dbReference>
<comment type="function">
    <text evidence="10">Accepts the ubiquitin from the E1 complex and catalyzes its covalent attachment to other proteins.</text>
</comment>
<keyword evidence="12" id="KW-0175">Coiled coil</keyword>
<evidence type="ECO:0000256" key="1">
    <source>
        <dbReference type="ARBA" id="ARBA00001974"/>
    </source>
</evidence>
<dbReference type="InterPro" id="IPR029058">
    <property type="entry name" value="AB_hydrolase_fold"/>
</dbReference>
<dbReference type="AlphaFoldDB" id="A0A7J7CPK8"/>
<dbReference type="InterPro" id="IPR016135">
    <property type="entry name" value="UBQ-conjugating_enzyme/RWD"/>
</dbReference>
<dbReference type="SUPFAM" id="SSF54495">
    <property type="entry name" value="UBC-like"/>
    <property type="match status" value="1"/>
</dbReference>
<dbReference type="GO" id="GO:0050660">
    <property type="term" value="F:flavin adenine dinucleotide binding"/>
    <property type="evidence" value="ECO:0007669"/>
    <property type="project" value="InterPro"/>
</dbReference>
<dbReference type="GO" id="GO:0016491">
    <property type="term" value="F:oxidoreductase activity"/>
    <property type="evidence" value="ECO:0007669"/>
    <property type="project" value="UniProtKB-KW"/>
</dbReference>